<keyword evidence="3" id="KW-1185">Reference proteome</keyword>
<dbReference type="AlphaFoldDB" id="A0A846XB41"/>
<dbReference type="Gene3D" id="3.30.70.100">
    <property type="match status" value="1"/>
</dbReference>
<keyword evidence="2" id="KW-0503">Monooxygenase</keyword>
<dbReference type="RefSeq" id="WP_068036437.1">
    <property type="nucleotide sequence ID" value="NZ_JAAXOO010000001.1"/>
</dbReference>
<dbReference type="Pfam" id="PF03992">
    <property type="entry name" value="ABM"/>
    <property type="match status" value="1"/>
</dbReference>
<evidence type="ECO:0000259" key="1">
    <source>
        <dbReference type="Pfam" id="PF03992"/>
    </source>
</evidence>
<dbReference type="GO" id="GO:0004497">
    <property type="term" value="F:monooxygenase activity"/>
    <property type="evidence" value="ECO:0007669"/>
    <property type="project" value="UniProtKB-KW"/>
</dbReference>
<name>A0A846XB41_9NOCA</name>
<feature type="domain" description="ABM" evidence="1">
    <location>
        <begin position="7"/>
        <end position="67"/>
    </location>
</feature>
<accession>A0A846XB41</accession>
<organism evidence="2 3">
    <name type="scientific">Nocardia speluncae</name>
    <dbReference type="NCBI Taxonomy" id="419477"/>
    <lineage>
        <taxon>Bacteria</taxon>
        <taxon>Bacillati</taxon>
        <taxon>Actinomycetota</taxon>
        <taxon>Actinomycetes</taxon>
        <taxon>Mycobacteriales</taxon>
        <taxon>Nocardiaceae</taxon>
        <taxon>Nocardia</taxon>
    </lineage>
</organism>
<dbReference type="Proteomes" id="UP000565715">
    <property type="component" value="Unassembled WGS sequence"/>
</dbReference>
<dbReference type="SUPFAM" id="SSF54909">
    <property type="entry name" value="Dimeric alpha+beta barrel"/>
    <property type="match status" value="1"/>
</dbReference>
<reference evidence="2 3" key="1">
    <citation type="submission" date="2020-04" db="EMBL/GenBank/DDBJ databases">
        <title>MicrobeNet Type strains.</title>
        <authorList>
            <person name="Nicholson A.C."/>
        </authorList>
    </citation>
    <scope>NUCLEOTIDE SEQUENCE [LARGE SCALE GENOMIC DNA]</scope>
    <source>
        <strain evidence="2 3">DSM 45078</strain>
    </source>
</reference>
<keyword evidence="2" id="KW-0560">Oxidoreductase</keyword>
<dbReference type="EMBL" id="JAAXOO010000001">
    <property type="protein sequence ID" value="NKY32319.1"/>
    <property type="molecule type" value="Genomic_DNA"/>
</dbReference>
<dbReference type="InterPro" id="IPR007138">
    <property type="entry name" value="ABM_dom"/>
</dbReference>
<protein>
    <submittedName>
        <fullName evidence="2">Antibiotic biosynthesis monooxygenase</fullName>
    </submittedName>
</protein>
<comment type="caution">
    <text evidence="2">The sequence shown here is derived from an EMBL/GenBank/DDBJ whole genome shotgun (WGS) entry which is preliminary data.</text>
</comment>
<gene>
    <name evidence="2" type="ORF">HGA13_04425</name>
</gene>
<evidence type="ECO:0000313" key="2">
    <source>
        <dbReference type="EMBL" id="NKY32319.1"/>
    </source>
</evidence>
<proteinExistence type="predicted"/>
<evidence type="ECO:0000313" key="3">
    <source>
        <dbReference type="Proteomes" id="UP000565715"/>
    </source>
</evidence>
<sequence length="110" mass="12175">MTDAGVTFINVIELPAEAVDDFIAQWRGRVDRMRSAPGFRDVRLHRALLPDSRFQLINIAHWDTAEDCHTAGVDPMVTASVAEAERTATAHPGLYRVVAEINPGAHRKTL</sequence>
<dbReference type="InterPro" id="IPR011008">
    <property type="entry name" value="Dimeric_a/b-barrel"/>
</dbReference>